<comment type="similarity">
    <text evidence="1 3">Belongs to the NifD/NifK/NifE/NifN family.</text>
</comment>
<keyword evidence="6" id="KW-1185">Reference proteome</keyword>
<dbReference type="AlphaFoldDB" id="A0AA41UHE3"/>
<sequence length="469" mass="49248">MESDTPCDDGYTLASLVPVVAASAVQNACKLCAPLGASLVFKGIAGGVPLLHGSQGCSTYIRRYLISHFKEPMDIACSNFGEQTAVFGGGANLQLALENVCRQYAPALIGVATTCLSETIGDDVPMFIKTFLAAVPESARPPIVHVSTPSYQGSHMEGFHRAVRAVLGALAQGRGGEATIQVNLLPGLLSPADLRHLKEMAAAFGLQAMVLPDYSDTLDGGQWESYQRIPPGGTPLQDIIAAGNAAATIELGHTLAAERDTAATDLQTRCGVPARRLGLPVGIRHTDALLQALAEISGRPVPDIYQAQRGRLLDTLVDGHKHVNTVRAALYGEADLVAGLAAFMAEIGIHPVVCASGGAGRRLAPVLHQLVPARQHAGMTILEGADFATIEEAVAGARPDLIVGHSKGYAMARRLGIPLVQVGFPIHDRMGGPRLLHVGYEGAACLFDRLANALIETRQAASPVGYTYM</sequence>
<dbReference type="PROSITE" id="PS00699">
    <property type="entry name" value="NITROGENASE_1_1"/>
    <property type="match status" value="1"/>
</dbReference>
<gene>
    <name evidence="5" type="ORF">MRX98_00045</name>
</gene>
<reference evidence="5" key="1">
    <citation type="submission" date="2022-04" db="EMBL/GenBank/DDBJ databases">
        <title>Desulfatitalea alkaliphila sp. nov., a novel anaerobic sulfate-reducing bacterium isolated from terrestrial mud volcano, Taman Peninsula, Russia.</title>
        <authorList>
            <person name="Khomyakova M.A."/>
            <person name="Merkel A.Y."/>
            <person name="Slobodkin A.I."/>
        </authorList>
    </citation>
    <scope>NUCLEOTIDE SEQUENCE</scope>
    <source>
        <strain evidence="5">M08but</strain>
    </source>
</reference>
<dbReference type="RefSeq" id="WP_246901929.1">
    <property type="nucleotide sequence ID" value="NZ_JALJRB010000001.1"/>
</dbReference>
<evidence type="ECO:0000313" key="5">
    <source>
        <dbReference type="EMBL" id="MCJ8498944.1"/>
    </source>
</evidence>
<proteinExistence type="inferred from homology"/>
<dbReference type="SUPFAM" id="SSF53807">
    <property type="entry name" value="Helical backbone' metal receptor"/>
    <property type="match status" value="1"/>
</dbReference>
<dbReference type="InterPro" id="IPR000318">
    <property type="entry name" value="Nase_comp1_CS"/>
</dbReference>
<comment type="caution">
    <text evidence="5">The sequence shown here is derived from an EMBL/GenBank/DDBJ whole genome shotgun (WGS) entry which is preliminary data.</text>
</comment>
<dbReference type="PANTHER" id="PTHR33712:SF7">
    <property type="entry name" value="LIGHT-INDEPENDENT PROTOCHLOROPHYLLIDE REDUCTASE SUBUNIT B"/>
    <property type="match status" value="1"/>
</dbReference>
<dbReference type="Pfam" id="PF00148">
    <property type="entry name" value="Oxidored_nitro"/>
    <property type="match status" value="1"/>
</dbReference>
<protein>
    <submittedName>
        <fullName evidence="5">Nitrogenase</fullName>
    </submittedName>
</protein>
<evidence type="ECO:0000256" key="1">
    <source>
        <dbReference type="ARBA" id="ARBA00011002"/>
    </source>
</evidence>
<dbReference type="PANTHER" id="PTHR33712">
    <property type="entry name" value="LIGHT-INDEPENDENT PROTOCHLOROPHYLLIDE REDUCTASE SUBUNIT B"/>
    <property type="match status" value="1"/>
</dbReference>
<dbReference type="InterPro" id="IPR000510">
    <property type="entry name" value="Nase/OxRdtase_comp1"/>
</dbReference>
<dbReference type="EMBL" id="JALJRB010000001">
    <property type="protein sequence ID" value="MCJ8498944.1"/>
    <property type="molecule type" value="Genomic_DNA"/>
</dbReference>
<accession>A0AA41UHE3</accession>
<dbReference type="Proteomes" id="UP001165427">
    <property type="component" value="Unassembled WGS sequence"/>
</dbReference>
<evidence type="ECO:0000256" key="3">
    <source>
        <dbReference type="RuleBase" id="RU004021"/>
    </source>
</evidence>
<dbReference type="Gene3D" id="1.20.89.10">
    <property type="entry name" value="Nitrogenase Molybdenum-iron Protein, subunit B, domain 4"/>
    <property type="match status" value="1"/>
</dbReference>
<name>A0AA41UHE3_9BACT</name>
<organism evidence="5 6">
    <name type="scientific">Desulfatitalea alkaliphila</name>
    <dbReference type="NCBI Taxonomy" id="2929485"/>
    <lineage>
        <taxon>Bacteria</taxon>
        <taxon>Pseudomonadati</taxon>
        <taxon>Thermodesulfobacteriota</taxon>
        <taxon>Desulfobacteria</taxon>
        <taxon>Desulfobacterales</taxon>
        <taxon>Desulfosarcinaceae</taxon>
        <taxon>Desulfatitalea</taxon>
    </lineage>
</organism>
<evidence type="ECO:0000259" key="4">
    <source>
        <dbReference type="Pfam" id="PF00148"/>
    </source>
</evidence>
<keyword evidence="2 3" id="KW-0535">Nitrogen fixation</keyword>
<evidence type="ECO:0000256" key="2">
    <source>
        <dbReference type="ARBA" id="ARBA00023231"/>
    </source>
</evidence>
<evidence type="ECO:0000313" key="6">
    <source>
        <dbReference type="Proteomes" id="UP001165427"/>
    </source>
</evidence>
<dbReference type="Gene3D" id="3.40.50.1980">
    <property type="entry name" value="Nitrogenase molybdenum iron protein domain"/>
    <property type="match status" value="3"/>
</dbReference>
<dbReference type="GO" id="GO:0016163">
    <property type="term" value="F:nitrogenase activity"/>
    <property type="evidence" value="ECO:0007669"/>
    <property type="project" value="InterPro"/>
</dbReference>
<dbReference type="InterPro" id="IPR050152">
    <property type="entry name" value="ChlB/BchB/BchZ"/>
</dbReference>
<feature type="domain" description="Nitrogenase/oxidoreductase component 1" evidence="4">
    <location>
        <begin position="32"/>
        <end position="454"/>
    </location>
</feature>